<evidence type="ECO:0000256" key="2">
    <source>
        <dbReference type="ARBA" id="ARBA00022747"/>
    </source>
</evidence>
<dbReference type="InterPro" id="IPR044946">
    <property type="entry name" value="Restrct_endonuc_typeI_TRD_sf"/>
</dbReference>
<dbReference type="EMBL" id="CP045997">
    <property type="protein sequence ID" value="QHV95476.1"/>
    <property type="molecule type" value="Genomic_DNA"/>
</dbReference>
<evidence type="ECO:0000313" key="5">
    <source>
        <dbReference type="EMBL" id="QHV95476.1"/>
    </source>
</evidence>
<dbReference type="InterPro" id="IPR051212">
    <property type="entry name" value="Type-I_RE_S_subunit"/>
</dbReference>
<dbReference type="SUPFAM" id="SSF116734">
    <property type="entry name" value="DNA methylase specificity domain"/>
    <property type="match status" value="2"/>
</dbReference>
<dbReference type="PANTHER" id="PTHR43140:SF1">
    <property type="entry name" value="TYPE I RESTRICTION ENZYME ECOKI SPECIFICITY SUBUNIT"/>
    <property type="match status" value="1"/>
</dbReference>
<keyword evidence="6" id="KW-1185">Reference proteome</keyword>
<keyword evidence="3" id="KW-0238">DNA-binding</keyword>
<dbReference type="PANTHER" id="PTHR43140">
    <property type="entry name" value="TYPE-1 RESTRICTION ENZYME ECOKI SPECIFICITY PROTEIN"/>
    <property type="match status" value="1"/>
</dbReference>
<evidence type="ECO:0000259" key="4">
    <source>
        <dbReference type="Pfam" id="PF01420"/>
    </source>
</evidence>
<dbReference type="GO" id="GO:0003677">
    <property type="term" value="F:DNA binding"/>
    <property type="evidence" value="ECO:0007669"/>
    <property type="project" value="UniProtKB-KW"/>
</dbReference>
<dbReference type="Gene3D" id="3.90.220.20">
    <property type="entry name" value="DNA methylase specificity domains"/>
    <property type="match status" value="2"/>
</dbReference>
<evidence type="ECO:0000313" key="6">
    <source>
        <dbReference type="Proteomes" id="UP000464577"/>
    </source>
</evidence>
<dbReference type="GO" id="GO:0009307">
    <property type="term" value="P:DNA restriction-modification system"/>
    <property type="evidence" value="ECO:0007669"/>
    <property type="project" value="UniProtKB-KW"/>
</dbReference>
<organism evidence="5 6">
    <name type="scientific">Spirosoma endbachense</name>
    <dbReference type="NCBI Taxonomy" id="2666025"/>
    <lineage>
        <taxon>Bacteria</taxon>
        <taxon>Pseudomonadati</taxon>
        <taxon>Bacteroidota</taxon>
        <taxon>Cytophagia</taxon>
        <taxon>Cytophagales</taxon>
        <taxon>Cytophagaceae</taxon>
        <taxon>Spirosoma</taxon>
    </lineage>
</organism>
<protein>
    <recommendedName>
        <fullName evidence="4">Type I restriction modification DNA specificity domain-containing protein</fullName>
    </recommendedName>
</protein>
<proteinExistence type="inferred from homology"/>
<comment type="similarity">
    <text evidence="1">Belongs to the type-I restriction system S methylase family.</text>
</comment>
<reference evidence="5 6" key="1">
    <citation type="submission" date="2019-11" db="EMBL/GenBank/DDBJ databases">
        <title>Spirosoma endbachense sp. nov., isolated from a natural salt meadow.</title>
        <authorList>
            <person name="Rojas J."/>
            <person name="Ambika Manirajan B."/>
            <person name="Ratering S."/>
            <person name="Suarez C."/>
            <person name="Geissler-Plaum R."/>
            <person name="Schnell S."/>
        </authorList>
    </citation>
    <scope>NUCLEOTIDE SEQUENCE [LARGE SCALE GENOMIC DNA]</scope>
    <source>
        <strain evidence="5 6">I-24</strain>
    </source>
</reference>
<dbReference type="Pfam" id="PF01420">
    <property type="entry name" value="Methylase_S"/>
    <property type="match status" value="1"/>
</dbReference>
<dbReference type="REBASE" id="379215">
    <property type="entry name" value="S.SspI24ORF10880P"/>
</dbReference>
<gene>
    <name evidence="5" type="ORF">GJR95_10875</name>
</gene>
<dbReference type="KEGG" id="senf:GJR95_10875"/>
<dbReference type="RefSeq" id="WP_162385888.1">
    <property type="nucleotide sequence ID" value="NZ_CP045997.1"/>
</dbReference>
<evidence type="ECO:0000256" key="1">
    <source>
        <dbReference type="ARBA" id="ARBA00010923"/>
    </source>
</evidence>
<name>A0A6P1VVR1_9BACT</name>
<keyword evidence="2" id="KW-0680">Restriction system</keyword>
<accession>A0A6P1VVR1</accession>
<evidence type="ECO:0000256" key="3">
    <source>
        <dbReference type="ARBA" id="ARBA00023125"/>
    </source>
</evidence>
<sequence length="322" mass="37478">MNKFLYKIPLKILVAYQKGIKPIFLSDKPFKRGIPYLDINALEEDNITQYTRKEVAELTQEGEILVVWDGSRSGLAFRSKSGAIGSTLMRLKPFYLLQEYLFYFLKSQFEYINKNTSGASIPHVDSELFFNLEIPYAKIEQQKDIVLEIEEKYQHNSLLLKQQKELMEEILSTTNVEYIDNEDIEKSIKQFRQAVIERAINGDLTKKDREKHNIEWEKTSIEQVLFDKPKNGYSPKPVNYETMYKVLNLSATSSGIFDEKQFKYFDERIAPDSDLWLKNGDILVQRGNSIEYVGVPAIYTGGDNEYIYPDLMIRLRTSTLPI</sequence>
<dbReference type="Proteomes" id="UP000464577">
    <property type="component" value="Chromosome"/>
</dbReference>
<feature type="domain" description="Type I restriction modification DNA specificity" evidence="4">
    <location>
        <begin position="27"/>
        <end position="154"/>
    </location>
</feature>
<dbReference type="InterPro" id="IPR000055">
    <property type="entry name" value="Restrct_endonuc_typeI_TRD"/>
</dbReference>
<dbReference type="AlphaFoldDB" id="A0A6P1VVR1"/>